<sequence>MAELDKIVDQLSKLSVMEAADLAKKLEETWGVTASAAATVVSAPQGADAASGAEEKSEYDIVLEAAGDKKINVIKEVKSITGLGLKEAKELVESAPKPVKNAVPKSEAEEIKTKLEAAGAKVSLK</sequence>
<comment type="function">
    <text evidence="4">Forms part of the ribosomal stalk which helps the ribosome interact with GTP-bound translation factors. Is thus essential for accurate translation.</text>
</comment>
<comment type="caution">
    <text evidence="7">The sequence shown here is derived from an EMBL/GenBank/DDBJ whole genome shotgun (WGS) entry which is preliminary data.</text>
</comment>
<dbReference type="GO" id="GO:0003735">
    <property type="term" value="F:structural constituent of ribosome"/>
    <property type="evidence" value="ECO:0007669"/>
    <property type="project" value="InterPro"/>
</dbReference>
<dbReference type="SUPFAM" id="SSF54736">
    <property type="entry name" value="ClpS-like"/>
    <property type="match status" value="1"/>
</dbReference>
<dbReference type="FunFam" id="3.30.1390.10:FF:000001">
    <property type="entry name" value="50S ribosomal protein L7/L12"/>
    <property type="match status" value="1"/>
</dbReference>
<dbReference type="GO" id="GO:0003729">
    <property type="term" value="F:mRNA binding"/>
    <property type="evidence" value="ECO:0007669"/>
    <property type="project" value="TreeGrafter"/>
</dbReference>
<dbReference type="Pfam" id="PF00542">
    <property type="entry name" value="Ribosomal_L12"/>
    <property type="match status" value="1"/>
</dbReference>
<evidence type="ECO:0000313" key="8">
    <source>
        <dbReference type="Proteomes" id="UP000279470"/>
    </source>
</evidence>
<keyword evidence="2 4" id="KW-0689">Ribosomal protein</keyword>
<name>A0A429XQ92_9RICK</name>
<protein>
    <recommendedName>
        <fullName evidence="4">Large ribosomal subunit protein bL12</fullName>
    </recommendedName>
</protein>
<dbReference type="Pfam" id="PF16320">
    <property type="entry name" value="Ribosomal_L12_N"/>
    <property type="match status" value="1"/>
</dbReference>
<evidence type="ECO:0000256" key="1">
    <source>
        <dbReference type="ARBA" id="ARBA00007197"/>
    </source>
</evidence>
<evidence type="ECO:0000256" key="3">
    <source>
        <dbReference type="ARBA" id="ARBA00023274"/>
    </source>
</evidence>
<evidence type="ECO:0000256" key="2">
    <source>
        <dbReference type="ARBA" id="ARBA00022980"/>
    </source>
</evidence>
<dbReference type="Gene3D" id="3.30.1390.10">
    <property type="match status" value="1"/>
</dbReference>
<dbReference type="InterPro" id="IPR036235">
    <property type="entry name" value="Ribosomal_bL12_oligo_N_sf"/>
</dbReference>
<dbReference type="GO" id="GO:0005840">
    <property type="term" value="C:ribosome"/>
    <property type="evidence" value="ECO:0007669"/>
    <property type="project" value="UniProtKB-KW"/>
</dbReference>
<comment type="subunit">
    <text evidence="4">Homodimer. Part of the ribosomal stalk of the 50S ribosomal subunit. Forms a multimeric L10(L12)X complex, where L10 forms an elongated spine to which 2 to 4 L12 dimers bind in a sequential fashion. Binds GTP-bound translation factors.</text>
</comment>
<dbReference type="GO" id="GO:0005737">
    <property type="term" value="C:cytoplasm"/>
    <property type="evidence" value="ECO:0007669"/>
    <property type="project" value="UniProtKB-ARBA"/>
</dbReference>
<organism evidence="7 8">
    <name type="scientific">Candidatus Aquarickettsia rohweri</name>
    <dbReference type="NCBI Taxonomy" id="2602574"/>
    <lineage>
        <taxon>Bacteria</taxon>
        <taxon>Pseudomonadati</taxon>
        <taxon>Pseudomonadota</taxon>
        <taxon>Alphaproteobacteria</taxon>
        <taxon>Rickettsiales</taxon>
        <taxon>Candidatus Midichloriaceae</taxon>
        <taxon>Candidatus Aquarickettsia</taxon>
    </lineage>
</organism>
<dbReference type="Gene3D" id="1.20.5.710">
    <property type="entry name" value="Single helix bin"/>
    <property type="match status" value="1"/>
</dbReference>
<dbReference type="RefSeq" id="WP_126044589.1">
    <property type="nucleotide sequence ID" value="NZ_RXFM01000025.1"/>
</dbReference>
<keyword evidence="8" id="KW-1185">Reference proteome</keyword>
<dbReference type="PANTHER" id="PTHR45987:SF4">
    <property type="entry name" value="LARGE RIBOSOMAL SUBUNIT PROTEIN BL12M"/>
    <property type="match status" value="1"/>
</dbReference>
<dbReference type="InterPro" id="IPR014719">
    <property type="entry name" value="Ribosomal_bL12_C/ClpS-like"/>
</dbReference>
<keyword evidence="3 4" id="KW-0687">Ribonucleoprotein</keyword>
<evidence type="ECO:0000313" key="7">
    <source>
        <dbReference type="EMBL" id="RST68926.1"/>
    </source>
</evidence>
<evidence type="ECO:0000259" key="6">
    <source>
        <dbReference type="Pfam" id="PF16320"/>
    </source>
</evidence>
<evidence type="ECO:0000256" key="4">
    <source>
        <dbReference type="HAMAP-Rule" id="MF_00368"/>
    </source>
</evidence>
<dbReference type="GO" id="GO:1990904">
    <property type="term" value="C:ribonucleoprotein complex"/>
    <property type="evidence" value="ECO:0007669"/>
    <property type="project" value="UniProtKB-KW"/>
</dbReference>
<dbReference type="InterPro" id="IPR013823">
    <property type="entry name" value="Ribosomal_bL12_C"/>
</dbReference>
<comment type="similarity">
    <text evidence="1 4">Belongs to the bacterial ribosomal protein bL12 family.</text>
</comment>
<feature type="domain" description="Large ribosomal subunit protein bL12 oligomerization" evidence="6">
    <location>
        <begin position="5"/>
        <end position="50"/>
    </location>
</feature>
<dbReference type="NCBIfam" id="TIGR00855">
    <property type="entry name" value="L12"/>
    <property type="match status" value="1"/>
</dbReference>
<feature type="domain" description="Large ribosomal subunit protein bL12 C-terminal" evidence="5">
    <location>
        <begin position="59"/>
        <end position="125"/>
    </location>
</feature>
<proteinExistence type="inferred from homology"/>
<dbReference type="PANTHER" id="PTHR45987">
    <property type="entry name" value="39S RIBOSOMAL PROTEIN L12"/>
    <property type="match status" value="1"/>
</dbReference>
<dbReference type="AlphaFoldDB" id="A0A429XQ92"/>
<gene>
    <name evidence="4" type="primary">rplL</name>
    <name evidence="7" type="ORF">EIC27_02560</name>
</gene>
<dbReference type="CDD" id="cd00387">
    <property type="entry name" value="Ribosomal_L7_L12"/>
    <property type="match status" value="1"/>
</dbReference>
<dbReference type="InterPro" id="IPR000206">
    <property type="entry name" value="Ribosomal_bL12"/>
</dbReference>
<accession>A0A429XQ92</accession>
<dbReference type="GO" id="GO:0006412">
    <property type="term" value="P:translation"/>
    <property type="evidence" value="ECO:0007669"/>
    <property type="project" value="UniProtKB-UniRule"/>
</dbReference>
<evidence type="ECO:0000259" key="5">
    <source>
        <dbReference type="Pfam" id="PF00542"/>
    </source>
</evidence>
<reference evidence="8" key="1">
    <citation type="submission" date="2018-11" db="EMBL/GenBank/DDBJ databases">
        <title>Phylogenetic, genomic, and biogeographic characterization of a novel and ubiquitous marine invertebrate-associated Rickettsiales parasite, Candidatus Marinoinvertebrata rohwerii, gen. nov., sp. nov.</title>
        <authorList>
            <person name="Klinges J.G."/>
            <person name="Rosales S.M."/>
            <person name="Mcminds R."/>
            <person name="Shaver E.C."/>
            <person name="Shantz A."/>
            <person name="Peters E.C."/>
            <person name="Burkepile D.E."/>
            <person name="Silliman B.R."/>
            <person name="Vega Thurber R.L."/>
        </authorList>
    </citation>
    <scope>NUCLEOTIDE SEQUENCE [LARGE SCALE GENOMIC DNA]</scope>
    <source>
        <strain evidence="8">a_cerv_44</strain>
    </source>
</reference>
<dbReference type="EMBL" id="RXFM01000025">
    <property type="protein sequence ID" value="RST68926.1"/>
    <property type="molecule type" value="Genomic_DNA"/>
</dbReference>
<dbReference type="HAMAP" id="MF_00368">
    <property type="entry name" value="Ribosomal_bL12"/>
    <property type="match status" value="1"/>
</dbReference>
<dbReference type="Proteomes" id="UP000279470">
    <property type="component" value="Unassembled WGS sequence"/>
</dbReference>
<dbReference type="OrthoDB" id="9811748at2"/>
<dbReference type="SUPFAM" id="SSF48300">
    <property type="entry name" value="Ribosomal protein L7/12, oligomerisation (N-terminal) domain"/>
    <property type="match status" value="1"/>
</dbReference>
<dbReference type="InterPro" id="IPR008932">
    <property type="entry name" value="Ribosomal_bL12_oligo"/>
</dbReference>